<dbReference type="AlphaFoldDB" id="A0AAP0JG79"/>
<dbReference type="EMBL" id="JBBNAG010000005">
    <property type="protein sequence ID" value="KAK9133498.1"/>
    <property type="molecule type" value="Genomic_DNA"/>
</dbReference>
<dbReference type="Proteomes" id="UP001419268">
    <property type="component" value="Unassembled WGS sequence"/>
</dbReference>
<keyword evidence="2" id="KW-1185">Reference proteome</keyword>
<comment type="caution">
    <text evidence="1">The sequence shown here is derived from an EMBL/GenBank/DDBJ whole genome shotgun (WGS) entry which is preliminary data.</text>
</comment>
<evidence type="ECO:0000313" key="2">
    <source>
        <dbReference type="Proteomes" id="UP001419268"/>
    </source>
</evidence>
<reference evidence="1 2" key="1">
    <citation type="submission" date="2024-01" db="EMBL/GenBank/DDBJ databases">
        <title>Genome assemblies of Stephania.</title>
        <authorList>
            <person name="Yang L."/>
        </authorList>
    </citation>
    <scope>NUCLEOTIDE SEQUENCE [LARGE SCALE GENOMIC DNA]</scope>
    <source>
        <strain evidence="1">JXDWG</strain>
        <tissue evidence="1">Leaf</tissue>
    </source>
</reference>
<protein>
    <submittedName>
        <fullName evidence="1">Uncharacterized protein</fullName>
    </submittedName>
</protein>
<gene>
    <name evidence="1" type="ORF">Scep_013026</name>
</gene>
<evidence type="ECO:0000313" key="1">
    <source>
        <dbReference type="EMBL" id="KAK9133498.1"/>
    </source>
</evidence>
<proteinExistence type="predicted"/>
<accession>A0AAP0JG79</accession>
<name>A0AAP0JG79_9MAGN</name>
<sequence>MQRRTGGPGVDEQRRMYNGGCVAAEQVCRRPYSRRASGGRRGADVQRTGETVLEAASAQQAAAAESERFYRRGAERREEEVCGQRQMCSCDSGCVRRT</sequence>
<organism evidence="1 2">
    <name type="scientific">Stephania cephalantha</name>
    <dbReference type="NCBI Taxonomy" id="152367"/>
    <lineage>
        <taxon>Eukaryota</taxon>
        <taxon>Viridiplantae</taxon>
        <taxon>Streptophyta</taxon>
        <taxon>Embryophyta</taxon>
        <taxon>Tracheophyta</taxon>
        <taxon>Spermatophyta</taxon>
        <taxon>Magnoliopsida</taxon>
        <taxon>Ranunculales</taxon>
        <taxon>Menispermaceae</taxon>
        <taxon>Menispermoideae</taxon>
        <taxon>Cissampelideae</taxon>
        <taxon>Stephania</taxon>
    </lineage>
</organism>